<feature type="transmembrane region" description="Helical" evidence="9">
    <location>
        <begin position="255"/>
        <end position="276"/>
    </location>
</feature>
<feature type="transmembrane region" description="Helical" evidence="9">
    <location>
        <begin position="182"/>
        <end position="202"/>
    </location>
</feature>
<feature type="transmembrane region" description="Helical" evidence="9">
    <location>
        <begin position="214"/>
        <end position="235"/>
    </location>
</feature>
<name>W1NWJ3_AMBTC</name>
<dbReference type="GO" id="GO:0009734">
    <property type="term" value="P:auxin-activated signaling pathway"/>
    <property type="evidence" value="ECO:0007669"/>
    <property type="project" value="UniProtKB-KW"/>
</dbReference>
<evidence type="ECO:0000313" key="10">
    <source>
        <dbReference type="EMBL" id="ERN00008.1"/>
    </source>
</evidence>
<feature type="transmembrane region" description="Helical" evidence="9">
    <location>
        <begin position="127"/>
        <end position="148"/>
    </location>
</feature>
<dbReference type="STRING" id="13333.W1NWJ3"/>
<dbReference type="GO" id="GO:0005789">
    <property type="term" value="C:endoplasmic reticulum membrane"/>
    <property type="evidence" value="ECO:0007669"/>
    <property type="project" value="UniProtKB-SubCell"/>
</dbReference>
<evidence type="ECO:0000256" key="6">
    <source>
        <dbReference type="ARBA" id="ARBA00023294"/>
    </source>
</evidence>
<keyword evidence="4 9" id="KW-1133">Transmembrane helix</keyword>
<evidence type="ECO:0000256" key="7">
    <source>
        <dbReference type="ARBA" id="ARBA00025100"/>
    </source>
</evidence>
<evidence type="ECO:0000256" key="8">
    <source>
        <dbReference type="ARBA" id="ARBA00025752"/>
    </source>
</evidence>
<dbReference type="GO" id="GO:0016020">
    <property type="term" value="C:membrane"/>
    <property type="evidence" value="ECO:0000318"/>
    <property type="project" value="GO_Central"/>
</dbReference>
<dbReference type="InterPro" id="IPR045033">
    <property type="entry name" value="PILS1/3/4/5/7"/>
</dbReference>
<proteinExistence type="inferred from homology"/>
<reference evidence="11" key="1">
    <citation type="journal article" date="2013" name="Science">
        <title>The Amborella genome and the evolution of flowering plants.</title>
        <authorList>
            <consortium name="Amborella Genome Project"/>
        </authorList>
    </citation>
    <scope>NUCLEOTIDE SEQUENCE [LARGE SCALE GENOMIC DNA]</scope>
</reference>
<keyword evidence="11" id="KW-1185">Reference proteome</keyword>
<dbReference type="PANTHER" id="PTHR31651:SF36">
    <property type="entry name" value="AUXIN EFFLUX CARRIER FAMILY PROTEIN"/>
    <property type="match status" value="1"/>
</dbReference>
<evidence type="ECO:0000313" key="11">
    <source>
        <dbReference type="Proteomes" id="UP000017836"/>
    </source>
</evidence>
<comment type="subcellular location">
    <subcellularLocation>
        <location evidence="1">Endoplasmic reticulum membrane</location>
        <topology evidence="1">Multi-pass membrane protein</topology>
    </subcellularLocation>
</comment>
<comment type="function">
    <text evidence="7">Involved in cellular auxin homeostasis by regulating auxin metabolism. Regulates intracellular auxin accumulation at the endoplasmic reticulum and thus auxin availability for nuclear auxin signaling.</text>
</comment>
<dbReference type="PANTHER" id="PTHR31651">
    <property type="match status" value="1"/>
</dbReference>
<dbReference type="AlphaFoldDB" id="W1NWJ3"/>
<dbReference type="Pfam" id="PF03547">
    <property type="entry name" value="Mem_trans"/>
    <property type="match status" value="1"/>
</dbReference>
<keyword evidence="2" id="KW-0813">Transport</keyword>
<evidence type="ECO:0000256" key="2">
    <source>
        <dbReference type="ARBA" id="ARBA00022448"/>
    </source>
</evidence>
<dbReference type="GO" id="GO:0022857">
    <property type="term" value="F:transmembrane transporter activity"/>
    <property type="evidence" value="ECO:0000318"/>
    <property type="project" value="GO_Central"/>
</dbReference>
<keyword evidence="6" id="KW-0927">Auxin signaling pathway</keyword>
<protein>
    <submittedName>
        <fullName evidence="10">Uncharacterized protein</fullName>
    </submittedName>
</protein>
<organism evidence="10 11">
    <name type="scientific">Amborella trichopoda</name>
    <dbReference type="NCBI Taxonomy" id="13333"/>
    <lineage>
        <taxon>Eukaryota</taxon>
        <taxon>Viridiplantae</taxon>
        <taxon>Streptophyta</taxon>
        <taxon>Embryophyta</taxon>
        <taxon>Tracheophyta</taxon>
        <taxon>Spermatophyta</taxon>
        <taxon>Magnoliopsida</taxon>
        <taxon>Amborellales</taxon>
        <taxon>Amborellaceae</taxon>
        <taxon>Amborella</taxon>
    </lineage>
</organism>
<dbReference type="GO" id="GO:0080162">
    <property type="term" value="P:endoplasmic reticulum to cytosol auxin transport"/>
    <property type="evidence" value="ECO:0007669"/>
    <property type="project" value="InterPro"/>
</dbReference>
<evidence type="ECO:0000256" key="5">
    <source>
        <dbReference type="ARBA" id="ARBA00023136"/>
    </source>
</evidence>
<feature type="transmembrane region" description="Helical" evidence="9">
    <location>
        <begin position="70"/>
        <end position="91"/>
    </location>
</feature>
<keyword evidence="3 9" id="KW-0812">Transmembrane</keyword>
<feature type="transmembrane region" description="Helical" evidence="9">
    <location>
        <begin position="15"/>
        <end position="33"/>
    </location>
</feature>
<evidence type="ECO:0000256" key="1">
    <source>
        <dbReference type="ARBA" id="ARBA00004477"/>
    </source>
</evidence>
<dbReference type="InterPro" id="IPR004776">
    <property type="entry name" value="Mem_transp_PIN-like"/>
</dbReference>
<dbReference type="EMBL" id="KI394965">
    <property type="protein sequence ID" value="ERN00008.1"/>
    <property type="molecule type" value="Genomic_DNA"/>
</dbReference>
<dbReference type="eggNOG" id="ENOG502S5VV">
    <property type="taxonomic scope" value="Eukaryota"/>
</dbReference>
<gene>
    <name evidence="10" type="ORF">AMTR_s00110p00155630</name>
</gene>
<evidence type="ECO:0000256" key="9">
    <source>
        <dbReference type="SAM" id="Phobius"/>
    </source>
</evidence>
<evidence type="ECO:0000256" key="4">
    <source>
        <dbReference type="ARBA" id="ARBA00022989"/>
    </source>
</evidence>
<feature type="non-terminal residue" evidence="10">
    <location>
        <position position="1"/>
    </location>
</feature>
<accession>W1NWJ3</accession>
<comment type="similarity">
    <text evidence="8">Belongs to the auxin efflux carrier (TC 2.A.69.2) family.</text>
</comment>
<evidence type="ECO:0000256" key="3">
    <source>
        <dbReference type="ARBA" id="ARBA00022692"/>
    </source>
</evidence>
<dbReference type="Proteomes" id="UP000017836">
    <property type="component" value="Unassembled WGS sequence"/>
</dbReference>
<keyword evidence="5 9" id="KW-0472">Membrane</keyword>
<sequence length="279" mass="30857">VILAGLLSYADGGTAAGYVALYLVGWSPLLWSIGYQLFSPERKEVLSLSQPSMQSFIQFIWFWIRRILNPPIYGTLIGLVIGATPISYFFYPSKGKFLDIHQSSEGFRVLHEGLVLFCQSIMEASSLLGSATVTVQTIILACAIGPLISDFGLRKGDPYETDKQSGEFNREKGYTIVLDKHIFWAIICIRLIGMPLAILFLVKGLLHMGLLPMNTILVFTILVLSAMPTAQNLVVMLQLNPSKAPLVETFANLLLYEYGLALASIPIWTTVFTAVFSRP</sequence>
<dbReference type="HOGENOM" id="CLU_999582_0_0_1"/>